<dbReference type="Pfam" id="PF04402">
    <property type="entry name" value="SIMPL"/>
    <property type="match status" value="1"/>
</dbReference>
<dbReference type="AlphaFoldDB" id="A0A5J4YK78"/>
<keyword evidence="2" id="KW-1185">Reference proteome</keyword>
<dbReference type="InterPro" id="IPR007497">
    <property type="entry name" value="SIMPL/DUF541"/>
</dbReference>
<dbReference type="PANTHER" id="PTHR34387:SF1">
    <property type="entry name" value="PERIPLASMIC IMMUNOGENIC PROTEIN"/>
    <property type="match status" value="1"/>
</dbReference>
<evidence type="ECO:0000313" key="1">
    <source>
        <dbReference type="EMBL" id="KAA8491053.1"/>
    </source>
</evidence>
<dbReference type="EMBL" id="VRMN01000016">
    <property type="protein sequence ID" value="KAA8491053.1"/>
    <property type="molecule type" value="Genomic_DNA"/>
</dbReference>
<dbReference type="InterPro" id="IPR052022">
    <property type="entry name" value="26kDa_periplasmic_antigen"/>
</dbReference>
<dbReference type="Gene3D" id="3.30.70.2970">
    <property type="entry name" value="Protein of unknown function (DUF541), domain 2"/>
    <property type="match status" value="1"/>
</dbReference>
<comment type="caution">
    <text evidence="1">The sequence shown here is derived from an EMBL/GenBank/DDBJ whole genome shotgun (WGS) entry which is preliminary data.</text>
</comment>
<accession>A0A5J4YK78</accession>
<gene>
    <name evidence="1" type="ORF">FVE85_4470</name>
</gene>
<reference evidence="2" key="1">
    <citation type="journal article" date="2019" name="Nat. Commun.">
        <title>Expansion of phycobilisome linker gene families in mesophilic red algae.</title>
        <authorList>
            <person name="Lee J."/>
            <person name="Kim D."/>
            <person name="Bhattacharya D."/>
            <person name="Yoon H.S."/>
        </authorList>
    </citation>
    <scope>NUCLEOTIDE SEQUENCE [LARGE SCALE GENOMIC DNA]</scope>
    <source>
        <strain evidence="2">CCMP 1328</strain>
    </source>
</reference>
<dbReference type="GO" id="GO:0006974">
    <property type="term" value="P:DNA damage response"/>
    <property type="evidence" value="ECO:0007669"/>
    <property type="project" value="TreeGrafter"/>
</dbReference>
<proteinExistence type="predicted"/>
<evidence type="ECO:0000313" key="2">
    <source>
        <dbReference type="Proteomes" id="UP000324585"/>
    </source>
</evidence>
<name>A0A5J4YK78_PORPP</name>
<organism evidence="1 2">
    <name type="scientific">Porphyridium purpureum</name>
    <name type="common">Red alga</name>
    <name type="synonym">Porphyridium cruentum</name>
    <dbReference type="NCBI Taxonomy" id="35688"/>
    <lineage>
        <taxon>Eukaryota</taxon>
        <taxon>Rhodophyta</taxon>
        <taxon>Bangiophyceae</taxon>
        <taxon>Porphyridiales</taxon>
        <taxon>Porphyridiaceae</taxon>
        <taxon>Porphyridium</taxon>
    </lineage>
</organism>
<dbReference type="PANTHER" id="PTHR34387">
    <property type="entry name" value="SLR1258 PROTEIN"/>
    <property type="match status" value="1"/>
</dbReference>
<dbReference type="Proteomes" id="UP000324585">
    <property type="component" value="Unassembled WGS sequence"/>
</dbReference>
<sequence>MCAMQNHGGGASTARLRSRSCSGLFVTAFLVVGMLSAALAAAYEVPPNPDMVSVSAVGEALAEPDVARVVFTIRVEATDHEEARVRGAKHADAVGEVLQQYVIERKDIKTQTVRVSPLHEWRERHRNDRRPSRIVVGYEYLNSVSITVRDLERVSALVEDVLKISPDGEVSLGSLAYVLEDREQHELLARESAVRKARQYATVLAEGAGAALGRVISIHCSEETSYYPKYSRGMHPDMMMMESSVAGAYADDSGAPAPPSAGIQGGGIEKLRVSVSVTWEIDNSGINHAQRSLEHGSKAEEQ</sequence>
<protein>
    <submittedName>
        <fullName evidence="1">26 kDa periplasmic immunogenic protein</fullName>
    </submittedName>
</protein>
<dbReference type="Gene3D" id="3.30.110.170">
    <property type="entry name" value="Protein of unknown function (DUF541), domain 1"/>
    <property type="match status" value="1"/>
</dbReference>